<dbReference type="EC" id="6.3.5.13" evidence="2"/>
<dbReference type="InterPro" id="IPR011698">
    <property type="entry name" value="GATase_3"/>
</dbReference>
<dbReference type="GO" id="GO:0140282">
    <property type="term" value="F:carbon-nitrogen ligase activity on lipid II"/>
    <property type="evidence" value="ECO:0007669"/>
    <property type="project" value="UniProtKB-UniRule"/>
</dbReference>
<protein>
    <recommendedName>
        <fullName evidence="2">Lipid II isoglutaminyl synthase (glutamine-hydrolyzing) subunit GatD</fullName>
        <ecNumber evidence="2">6.3.5.13</ecNumber>
    </recommendedName>
    <alternativeName>
        <fullName evidence="2">Lipid II isoglutaminyl synthase glutaminase subunit</fullName>
        <ecNumber evidence="2">3.5.1.2</ecNumber>
    </alternativeName>
</protein>
<comment type="subunit">
    <text evidence="2">Forms a heterodimer with MurT.</text>
</comment>
<keyword evidence="2" id="KW-0378">Hydrolase</keyword>
<dbReference type="GO" id="GO:0009236">
    <property type="term" value="P:cobalamin biosynthetic process"/>
    <property type="evidence" value="ECO:0007669"/>
    <property type="project" value="InterPro"/>
</dbReference>
<sequence length="238" mass="25656">MSAIKVLQLYPRDMSIYGDRGNTLTLTKRLGWHGYEVELLSHNPGDQLPEQVDILVGGGGQDSAQERIQDDLQKVAPQLRAWASDGVPMLVICGLYQLFGHEFRTVGGEVIPGIDVLDAHTVGGPKRLIGNLTVETDDFGKVVGYENHSGLTTLGSQARPLGRVSGEWGNNGTDGTEGARAHNVIGTYLHGSVLPKNPRLADWLLARAVEHAGQTWHPAELDDSLAIAAAKVAMSRPR</sequence>
<dbReference type="KEGG" id="agh:M3I41_00810"/>
<dbReference type="CDD" id="cd01750">
    <property type="entry name" value="GATase1_CobQ"/>
    <property type="match status" value="1"/>
</dbReference>
<dbReference type="Proteomes" id="UP000830236">
    <property type="component" value="Chromosome"/>
</dbReference>
<feature type="binding site" evidence="2">
    <location>
        <position position="127"/>
    </location>
    <ligand>
        <name>substrate</name>
    </ligand>
</feature>
<dbReference type="PANTHER" id="PTHR21343:SF9">
    <property type="entry name" value="LIPID II ISOGLUTAMINYL SYNTHASE (GLUTAMINE-HYDROLYZING) SUBUNIT GATD"/>
    <property type="match status" value="1"/>
</dbReference>
<dbReference type="SUPFAM" id="SSF52317">
    <property type="entry name" value="Class I glutamine amidotransferase-like"/>
    <property type="match status" value="1"/>
</dbReference>
<keyword evidence="2" id="KW-0961">Cell wall biogenesis/degradation</keyword>
<keyword evidence="2" id="KW-0133">Cell shape</keyword>
<evidence type="ECO:0000313" key="5">
    <source>
        <dbReference type="Proteomes" id="UP000830236"/>
    </source>
</evidence>
<dbReference type="GO" id="GO:0009252">
    <property type="term" value="P:peptidoglycan biosynthetic process"/>
    <property type="evidence" value="ECO:0007669"/>
    <property type="project" value="UniProtKB-UniRule"/>
</dbReference>
<dbReference type="PANTHER" id="PTHR21343">
    <property type="entry name" value="DETHIOBIOTIN SYNTHETASE"/>
    <property type="match status" value="1"/>
</dbReference>
<feature type="active site" evidence="2">
    <location>
        <position position="190"/>
    </location>
</feature>
<dbReference type="Pfam" id="PF07685">
    <property type="entry name" value="GATase_3"/>
    <property type="match status" value="1"/>
</dbReference>
<name>A0A929QP50_9ACTO</name>
<comment type="pathway">
    <text evidence="2">Cell wall biogenesis; peptidoglycan biosynthesis.</text>
</comment>
<dbReference type="EC" id="3.5.1.2" evidence="2"/>
<keyword evidence="2" id="KW-0573">Peptidoglycan synthesis</keyword>
<gene>
    <name evidence="2" type="primary">gatD</name>
    <name evidence="4" type="ORF">M3I41_00810</name>
</gene>
<dbReference type="GO" id="GO:0004359">
    <property type="term" value="F:glutaminase activity"/>
    <property type="evidence" value="ECO:0007669"/>
    <property type="project" value="UniProtKB-UniRule"/>
</dbReference>
<keyword evidence="1 2" id="KW-0315">Glutamine amidotransferase</keyword>
<feature type="domain" description="CobB/CobQ-like glutamine amidotransferase" evidence="3">
    <location>
        <begin position="7"/>
        <end position="197"/>
    </location>
</feature>
<comment type="function">
    <text evidence="2">The lipid II isoglutaminyl synthase complex catalyzes the formation of alpha-D-isoglutamine in the cell wall lipid II stem peptide. The GatD subunit catalyzes the hydrolysis of glutamine to glutamate and ammonia. The resulting ammonia molecule is channeled to the active site of MurT.</text>
</comment>
<feature type="active site" description="Nucleophile" evidence="2">
    <location>
        <position position="93"/>
    </location>
</feature>
<reference evidence="4" key="1">
    <citation type="submission" date="2022-05" db="EMBL/GenBank/DDBJ databases">
        <title>Using nanopore sequencing to obtain complete genomes from saliva samples.</title>
        <authorList>
            <person name="Baker J.L."/>
        </authorList>
    </citation>
    <scope>NUCLEOTIDE SEQUENCE</scope>
    <source>
        <strain evidence="4">JCVI-JB-Ag32</strain>
    </source>
</reference>
<comment type="similarity">
    <text evidence="2">Belongs to the CobB/CobQ family. GatD subfamily.</text>
</comment>
<evidence type="ECO:0000256" key="2">
    <source>
        <dbReference type="HAMAP-Rule" id="MF_02213"/>
    </source>
</evidence>
<evidence type="ECO:0000313" key="4">
    <source>
        <dbReference type="EMBL" id="UQF79855.1"/>
    </source>
</evidence>
<dbReference type="EMBL" id="CP097095">
    <property type="protein sequence ID" value="UQF79855.1"/>
    <property type="molecule type" value="Genomic_DNA"/>
</dbReference>
<dbReference type="HAMAP" id="MF_02213">
    <property type="entry name" value="Lipid_II_synth_GatD"/>
    <property type="match status" value="1"/>
</dbReference>
<evidence type="ECO:0000259" key="3">
    <source>
        <dbReference type="Pfam" id="PF07685"/>
    </source>
</evidence>
<keyword evidence="2" id="KW-0436">Ligase</keyword>
<dbReference type="InterPro" id="IPR043702">
    <property type="entry name" value="Lipid_II_synth_GatD"/>
</dbReference>
<dbReference type="InterPro" id="IPR033949">
    <property type="entry name" value="CobQ_GATase1"/>
</dbReference>
<dbReference type="AlphaFoldDB" id="A0A929QP50"/>
<comment type="catalytic activity">
    <reaction evidence="2">
        <text>L-glutamine + H2O = L-glutamate + NH4(+)</text>
        <dbReference type="Rhea" id="RHEA:15889"/>
        <dbReference type="ChEBI" id="CHEBI:15377"/>
        <dbReference type="ChEBI" id="CHEBI:28938"/>
        <dbReference type="ChEBI" id="CHEBI:29985"/>
        <dbReference type="ChEBI" id="CHEBI:58359"/>
        <dbReference type="EC" id="3.5.1.2"/>
    </reaction>
</comment>
<dbReference type="GO" id="GO:0008360">
    <property type="term" value="P:regulation of cell shape"/>
    <property type="evidence" value="ECO:0007669"/>
    <property type="project" value="UniProtKB-KW"/>
</dbReference>
<organism evidence="4 5">
    <name type="scientific">Actinomyces graevenitzii</name>
    <dbReference type="NCBI Taxonomy" id="55565"/>
    <lineage>
        <taxon>Bacteria</taxon>
        <taxon>Bacillati</taxon>
        <taxon>Actinomycetota</taxon>
        <taxon>Actinomycetes</taxon>
        <taxon>Actinomycetales</taxon>
        <taxon>Actinomycetaceae</taxon>
        <taxon>Actinomyces</taxon>
    </lineage>
</organism>
<proteinExistence type="inferred from homology"/>
<evidence type="ECO:0000256" key="1">
    <source>
        <dbReference type="ARBA" id="ARBA00022962"/>
    </source>
</evidence>
<dbReference type="InterPro" id="IPR029062">
    <property type="entry name" value="Class_I_gatase-like"/>
</dbReference>
<dbReference type="GO" id="GO:0071555">
    <property type="term" value="P:cell wall organization"/>
    <property type="evidence" value="ECO:0007669"/>
    <property type="project" value="UniProtKB-KW"/>
</dbReference>
<accession>A0A929QP50</accession>
<comment type="catalytic activity">
    <reaction evidence="2">
        <text>beta-D-GlcNAc-(1-&gt;4)-Mur2Ac(oyl-L-Ala-gamma-D-Glu-L-Lys-D-Ala-D-Ala)-di-trans,octa-cis-undecaprenyl diphosphate + L-glutamine + ATP + H2O = beta-D-GlcNAc-(1-&gt;4)-Mur2Ac(oyl-L-Ala-D-isoglutaminyl-L-Lys-D-Ala-D-Ala)-di-trans,octa-cis-undecaprenyl diphosphate + L-glutamate + ADP + phosphate + H(+)</text>
        <dbReference type="Rhea" id="RHEA:57928"/>
        <dbReference type="ChEBI" id="CHEBI:15377"/>
        <dbReference type="ChEBI" id="CHEBI:15378"/>
        <dbReference type="ChEBI" id="CHEBI:29985"/>
        <dbReference type="ChEBI" id="CHEBI:30616"/>
        <dbReference type="ChEBI" id="CHEBI:43474"/>
        <dbReference type="ChEBI" id="CHEBI:58359"/>
        <dbReference type="ChEBI" id="CHEBI:60033"/>
        <dbReference type="ChEBI" id="CHEBI:62233"/>
        <dbReference type="ChEBI" id="CHEBI:456216"/>
        <dbReference type="EC" id="6.3.5.13"/>
    </reaction>
</comment>
<dbReference type="Gene3D" id="3.40.50.880">
    <property type="match status" value="1"/>
</dbReference>
<dbReference type="PROSITE" id="PS51274">
    <property type="entry name" value="GATASE_COBBQ"/>
    <property type="match status" value="1"/>
</dbReference>